<gene>
    <name evidence="2" type="ORF">QBE54_08055</name>
</gene>
<dbReference type="EMBL" id="CP121689">
    <property type="protein sequence ID" value="WZL75541.1"/>
    <property type="molecule type" value="Genomic_DNA"/>
</dbReference>
<dbReference type="Pfam" id="PF01850">
    <property type="entry name" value="PIN"/>
    <property type="match status" value="1"/>
</dbReference>
<dbReference type="Proteomes" id="UP001461341">
    <property type="component" value="Chromosome"/>
</dbReference>
<proteinExistence type="predicted"/>
<dbReference type="RefSeq" id="WP_369017688.1">
    <property type="nucleotide sequence ID" value="NZ_CP121689.1"/>
</dbReference>
<reference evidence="2 3" key="1">
    <citation type="submission" date="2023-03" db="EMBL/GenBank/DDBJ databases">
        <title>Novel Species.</title>
        <authorList>
            <person name="Ma S."/>
        </authorList>
    </citation>
    <scope>NUCLEOTIDE SEQUENCE [LARGE SCALE GENOMIC DNA]</scope>
    <source>
        <strain evidence="2 3">B11</strain>
    </source>
</reference>
<accession>A0ABZ2Y958</accession>
<name>A0ABZ2Y958_9BACT</name>
<dbReference type="SUPFAM" id="SSF88723">
    <property type="entry name" value="PIN domain-like"/>
    <property type="match status" value="1"/>
</dbReference>
<evidence type="ECO:0000313" key="3">
    <source>
        <dbReference type="Proteomes" id="UP001461341"/>
    </source>
</evidence>
<organism evidence="2 3">
    <name type="scientific">Thermatribacter velox</name>
    <dbReference type="NCBI Taxonomy" id="3039681"/>
    <lineage>
        <taxon>Bacteria</taxon>
        <taxon>Pseudomonadati</taxon>
        <taxon>Atribacterota</taxon>
        <taxon>Atribacteria</taxon>
        <taxon>Atribacterales</taxon>
        <taxon>Thermatribacteraceae</taxon>
        <taxon>Thermatribacter</taxon>
    </lineage>
</organism>
<evidence type="ECO:0000313" key="2">
    <source>
        <dbReference type="EMBL" id="WZL75541.1"/>
    </source>
</evidence>
<feature type="domain" description="PIN" evidence="1">
    <location>
        <begin position="8"/>
        <end position="123"/>
    </location>
</feature>
<sequence length="132" mass="15344">MPSERNTVIVDANVILRYLLKDDPKLYKKAEEFFDEVFSGLKKALFLQSVIAEVIYVLRGLYNVKREEIAEVLEEFSKMKGVKIQDKDVVLEALHIFKSKNLDFVDCLLCAYSRKYVIFTLDKGVEKCIEKL</sequence>
<dbReference type="InterPro" id="IPR029060">
    <property type="entry name" value="PIN-like_dom_sf"/>
</dbReference>
<evidence type="ECO:0000259" key="1">
    <source>
        <dbReference type="Pfam" id="PF01850"/>
    </source>
</evidence>
<dbReference type="InterPro" id="IPR002716">
    <property type="entry name" value="PIN_dom"/>
</dbReference>
<dbReference type="Gene3D" id="3.40.50.1010">
    <property type="entry name" value="5'-nuclease"/>
    <property type="match status" value="1"/>
</dbReference>
<protein>
    <submittedName>
        <fullName evidence="2">PIN domain-containing protein</fullName>
    </submittedName>
</protein>
<keyword evidence="3" id="KW-1185">Reference proteome</keyword>